<dbReference type="EMBL" id="JACIJC010000004">
    <property type="protein sequence ID" value="MBB5686427.1"/>
    <property type="molecule type" value="Genomic_DNA"/>
</dbReference>
<dbReference type="AlphaFoldDB" id="A0A7W9AJ55"/>
<dbReference type="NCBIfam" id="NF033788">
    <property type="entry name" value="HTH_metalloreg"/>
    <property type="match status" value="1"/>
</dbReference>
<dbReference type="Proteomes" id="UP000549617">
    <property type="component" value="Unassembled WGS sequence"/>
</dbReference>
<name>A0A7W9AJ55_9SPHN</name>
<dbReference type="RefSeq" id="WP_184018857.1">
    <property type="nucleotide sequence ID" value="NZ_JACIJC010000004.1"/>
</dbReference>
<evidence type="ECO:0000256" key="3">
    <source>
        <dbReference type="ARBA" id="ARBA00023163"/>
    </source>
</evidence>
<keyword evidence="6" id="KW-1185">Reference proteome</keyword>
<evidence type="ECO:0000313" key="5">
    <source>
        <dbReference type="EMBL" id="MBB5686427.1"/>
    </source>
</evidence>
<dbReference type="PANTHER" id="PTHR43132:SF2">
    <property type="entry name" value="ARSENICAL RESISTANCE OPERON REPRESSOR ARSR-RELATED"/>
    <property type="match status" value="1"/>
</dbReference>
<evidence type="ECO:0000256" key="2">
    <source>
        <dbReference type="ARBA" id="ARBA00023125"/>
    </source>
</evidence>
<sequence length="109" mass="11827">MDDDSAILAFAALSQGTRLETFRLLVRHEPSGLPQGEIALQLGIPQNTMSTHLAILARAGLVMSQRQSRSVIYRADLAGLRTLLVYLLKDCCGRNADLCAPLIAELTCC</sequence>
<gene>
    <name evidence="5" type="ORF">FHS49_002451</name>
</gene>
<dbReference type="PROSITE" id="PS50987">
    <property type="entry name" value="HTH_ARSR_2"/>
    <property type="match status" value="1"/>
</dbReference>
<dbReference type="InterPro" id="IPR001845">
    <property type="entry name" value="HTH_ArsR_DNA-bd_dom"/>
</dbReference>
<reference evidence="5 6" key="1">
    <citation type="submission" date="2020-08" db="EMBL/GenBank/DDBJ databases">
        <title>Genomic Encyclopedia of Type Strains, Phase IV (KMG-IV): sequencing the most valuable type-strain genomes for metagenomic binning, comparative biology and taxonomic classification.</title>
        <authorList>
            <person name="Goeker M."/>
        </authorList>
    </citation>
    <scope>NUCLEOTIDE SEQUENCE [LARGE SCALE GENOMIC DNA]</scope>
    <source>
        <strain evidence="5 6">DSM 25079</strain>
    </source>
</reference>
<protein>
    <submittedName>
        <fullName evidence="5">DNA-binding transcriptional ArsR family regulator</fullName>
    </submittedName>
</protein>
<dbReference type="SMART" id="SM00418">
    <property type="entry name" value="HTH_ARSR"/>
    <property type="match status" value="1"/>
</dbReference>
<feature type="domain" description="HTH arsR-type" evidence="4">
    <location>
        <begin position="1"/>
        <end position="95"/>
    </location>
</feature>
<dbReference type="InterPro" id="IPR036390">
    <property type="entry name" value="WH_DNA-bd_sf"/>
</dbReference>
<dbReference type="Pfam" id="PF12840">
    <property type="entry name" value="HTH_20"/>
    <property type="match status" value="1"/>
</dbReference>
<keyword evidence="2 5" id="KW-0238">DNA-binding</keyword>
<evidence type="ECO:0000313" key="6">
    <source>
        <dbReference type="Proteomes" id="UP000549617"/>
    </source>
</evidence>
<dbReference type="InterPro" id="IPR011991">
    <property type="entry name" value="ArsR-like_HTH"/>
</dbReference>
<dbReference type="InterPro" id="IPR036388">
    <property type="entry name" value="WH-like_DNA-bd_sf"/>
</dbReference>
<dbReference type="GO" id="GO:0003700">
    <property type="term" value="F:DNA-binding transcription factor activity"/>
    <property type="evidence" value="ECO:0007669"/>
    <property type="project" value="InterPro"/>
</dbReference>
<proteinExistence type="predicted"/>
<keyword evidence="1" id="KW-0805">Transcription regulation</keyword>
<evidence type="ECO:0000259" key="4">
    <source>
        <dbReference type="PROSITE" id="PS50987"/>
    </source>
</evidence>
<dbReference type="GO" id="GO:0003677">
    <property type="term" value="F:DNA binding"/>
    <property type="evidence" value="ECO:0007669"/>
    <property type="project" value="UniProtKB-KW"/>
</dbReference>
<evidence type="ECO:0000256" key="1">
    <source>
        <dbReference type="ARBA" id="ARBA00023015"/>
    </source>
</evidence>
<dbReference type="SUPFAM" id="SSF46785">
    <property type="entry name" value="Winged helix' DNA-binding domain"/>
    <property type="match status" value="1"/>
</dbReference>
<dbReference type="Gene3D" id="1.10.10.10">
    <property type="entry name" value="Winged helix-like DNA-binding domain superfamily/Winged helix DNA-binding domain"/>
    <property type="match status" value="1"/>
</dbReference>
<dbReference type="CDD" id="cd00090">
    <property type="entry name" value="HTH_ARSR"/>
    <property type="match status" value="1"/>
</dbReference>
<dbReference type="InterPro" id="IPR051011">
    <property type="entry name" value="Metal_resp_trans_reg"/>
</dbReference>
<accession>A0A7W9AJ55</accession>
<organism evidence="5 6">
    <name type="scientific">Sphingobium boeckii</name>
    <dbReference type="NCBI Taxonomy" id="1082345"/>
    <lineage>
        <taxon>Bacteria</taxon>
        <taxon>Pseudomonadati</taxon>
        <taxon>Pseudomonadota</taxon>
        <taxon>Alphaproteobacteria</taxon>
        <taxon>Sphingomonadales</taxon>
        <taxon>Sphingomonadaceae</taxon>
        <taxon>Sphingobium</taxon>
    </lineage>
</organism>
<comment type="caution">
    <text evidence="5">The sequence shown here is derived from an EMBL/GenBank/DDBJ whole genome shotgun (WGS) entry which is preliminary data.</text>
</comment>
<keyword evidence="3" id="KW-0804">Transcription</keyword>
<dbReference type="PANTHER" id="PTHR43132">
    <property type="entry name" value="ARSENICAL RESISTANCE OPERON REPRESSOR ARSR-RELATED"/>
    <property type="match status" value="1"/>
</dbReference>
<dbReference type="PRINTS" id="PR00778">
    <property type="entry name" value="HTHARSR"/>
</dbReference>